<dbReference type="Proteomes" id="UP001436297">
    <property type="component" value="Chromosome"/>
</dbReference>
<evidence type="ECO:0000259" key="2">
    <source>
        <dbReference type="PROSITE" id="PS50943"/>
    </source>
</evidence>
<keyword evidence="1" id="KW-0472">Membrane</keyword>
<keyword evidence="4" id="KW-1185">Reference proteome</keyword>
<dbReference type="InterPro" id="IPR050400">
    <property type="entry name" value="Bact_Cytoskel_RodZ"/>
</dbReference>
<feature type="transmembrane region" description="Helical" evidence="1">
    <location>
        <begin position="108"/>
        <end position="129"/>
    </location>
</feature>
<reference evidence="3 4" key="1">
    <citation type="journal article" date="2024" name="Pathogens">
        <title>Staphylococcus hsinchuensis sp. nov., Isolated from Soymilk.</title>
        <authorList>
            <person name="Wang Y.T."/>
            <person name="Lin Y.C."/>
            <person name="Hsieh Y.H."/>
            <person name="Lin Y.T."/>
            <person name="Hamada M."/>
            <person name="Chen C.C."/>
            <person name="Liou J.S."/>
            <person name="Lee A.Y."/>
            <person name="Zhang W.L."/>
            <person name="Chen Y.T."/>
            <person name="Huang C.H."/>
        </authorList>
    </citation>
    <scope>NUCLEOTIDE SEQUENCE [LARGE SCALE GENOMIC DNA]</scope>
    <source>
        <strain evidence="3 4">H164</strain>
    </source>
</reference>
<dbReference type="PANTHER" id="PTHR34475:SF1">
    <property type="entry name" value="CYTOSKELETON PROTEIN RODZ"/>
    <property type="match status" value="1"/>
</dbReference>
<dbReference type="InterPro" id="IPR010982">
    <property type="entry name" value="Lambda_DNA-bd_dom_sf"/>
</dbReference>
<gene>
    <name evidence="3" type="ORF">QQM35_07705</name>
</gene>
<dbReference type="SUPFAM" id="SSF47413">
    <property type="entry name" value="lambda repressor-like DNA-binding domains"/>
    <property type="match status" value="1"/>
</dbReference>
<organism evidence="3 4">
    <name type="scientific">Staphylococcus hsinchuensis</name>
    <dbReference type="NCBI Taxonomy" id="3051183"/>
    <lineage>
        <taxon>Bacteria</taxon>
        <taxon>Bacillati</taxon>
        <taxon>Bacillota</taxon>
        <taxon>Bacilli</taxon>
        <taxon>Bacillales</taxon>
        <taxon>Staphylococcaceae</taxon>
        <taxon>Staphylococcus</taxon>
    </lineage>
</organism>
<dbReference type="PANTHER" id="PTHR34475">
    <property type="match status" value="1"/>
</dbReference>
<dbReference type="RefSeq" id="WP_251516584.1">
    <property type="nucleotide sequence ID" value="NZ_CP128355.1"/>
</dbReference>
<dbReference type="InterPro" id="IPR001387">
    <property type="entry name" value="Cro/C1-type_HTH"/>
</dbReference>
<accession>A0ABZ3EAZ1</accession>
<feature type="domain" description="HTH cro/C1-type" evidence="2">
    <location>
        <begin position="8"/>
        <end position="68"/>
    </location>
</feature>
<dbReference type="Gene3D" id="1.10.260.40">
    <property type="entry name" value="lambda repressor-like DNA-binding domains"/>
    <property type="match status" value="1"/>
</dbReference>
<keyword evidence="1" id="KW-1133">Transmembrane helix</keyword>
<sequence>MKSIGQTLKSNRESLGMTLYELESRTQIKRSTLTLIEQNQFSSLTNENYAEGFIKKYANAVNVDANQLIDSHRDEIPDSNHKLDRTLSAFSKDEKPTYRSKDNEPWQLAITMSFVVIITVILWIIAVLLF</sequence>
<keyword evidence="1" id="KW-0812">Transmembrane</keyword>
<evidence type="ECO:0000313" key="4">
    <source>
        <dbReference type="Proteomes" id="UP001436297"/>
    </source>
</evidence>
<proteinExistence type="predicted"/>
<evidence type="ECO:0000256" key="1">
    <source>
        <dbReference type="SAM" id="Phobius"/>
    </source>
</evidence>
<dbReference type="PROSITE" id="PS50943">
    <property type="entry name" value="HTH_CROC1"/>
    <property type="match status" value="1"/>
</dbReference>
<evidence type="ECO:0000313" key="3">
    <source>
        <dbReference type="EMBL" id="XAF69954.1"/>
    </source>
</evidence>
<name>A0ABZ3EAZ1_9STAP</name>
<dbReference type="Pfam" id="PF13413">
    <property type="entry name" value="HTH_25"/>
    <property type="match status" value="1"/>
</dbReference>
<dbReference type="EMBL" id="CP128355">
    <property type="protein sequence ID" value="XAF69954.1"/>
    <property type="molecule type" value="Genomic_DNA"/>
</dbReference>
<dbReference type="CDD" id="cd00093">
    <property type="entry name" value="HTH_XRE"/>
    <property type="match status" value="1"/>
</dbReference>
<protein>
    <submittedName>
        <fullName evidence="3">Helix-turn-helix domain-containing protein</fullName>
    </submittedName>
</protein>